<dbReference type="Proteomes" id="UP000005984">
    <property type="component" value="Unassembled WGS sequence"/>
</dbReference>
<evidence type="ECO:0000256" key="1">
    <source>
        <dbReference type="SAM" id="Phobius"/>
    </source>
</evidence>
<feature type="transmembrane region" description="Helical" evidence="1">
    <location>
        <begin position="20"/>
        <end position="36"/>
    </location>
</feature>
<dbReference type="PROSITE" id="PS50965">
    <property type="entry name" value="NERD"/>
    <property type="match status" value="1"/>
</dbReference>
<dbReference type="eggNOG" id="COG0551">
    <property type="taxonomic scope" value="Bacteria"/>
</dbReference>
<feature type="domain" description="NERD" evidence="2">
    <location>
        <begin position="41"/>
        <end position="160"/>
    </location>
</feature>
<dbReference type="GO" id="GO:0003677">
    <property type="term" value="F:DNA binding"/>
    <property type="evidence" value="ECO:0007669"/>
    <property type="project" value="UniProtKB-KW"/>
</dbReference>
<dbReference type="GO" id="GO:0003916">
    <property type="term" value="F:DNA topoisomerase activity"/>
    <property type="evidence" value="ECO:0007669"/>
    <property type="project" value="InterPro"/>
</dbReference>
<keyword evidence="1" id="KW-0472">Membrane</keyword>
<evidence type="ECO:0000313" key="3">
    <source>
        <dbReference type="EMBL" id="EEI87212.1"/>
    </source>
</evidence>
<dbReference type="HOGENOM" id="CLU_068011_2_0_9"/>
<dbReference type="InterPro" id="IPR013498">
    <property type="entry name" value="Topo_IA_Znf"/>
</dbReference>
<accession>C2BD20</accession>
<keyword evidence="1" id="KW-1133">Transmembrane helix</keyword>
<keyword evidence="4" id="KW-1185">Reference proteome</keyword>
<reference evidence="3 4" key="1">
    <citation type="submission" date="2008-10" db="EMBL/GenBank/DDBJ databases">
        <authorList>
            <person name="Qin X."/>
            <person name="Bachman B."/>
            <person name="Battles P."/>
            <person name="Bell A."/>
            <person name="Bess C."/>
            <person name="Bickham C."/>
            <person name="Chaboub L."/>
            <person name="Chen D."/>
            <person name="Coyle M."/>
            <person name="Deiros D.R."/>
            <person name="Dinh H."/>
            <person name="Forbes L."/>
            <person name="Fowler G."/>
            <person name="Francisco L."/>
            <person name="Fu Q."/>
            <person name="Gubbala S."/>
            <person name="Hale W."/>
            <person name="Han Y."/>
            <person name="Hemphill L."/>
            <person name="Highlander S.K."/>
            <person name="Hirani K."/>
            <person name="Hogues M."/>
            <person name="Jackson L."/>
            <person name="Jakkamsetti A."/>
            <person name="Javaid M."/>
            <person name="Jiang H."/>
            <person name="Korchina V."/>
            <person name="Kovar C."/>
            <person name="Lara F."/>
            <person name="Lee S."/>
            <person name="Mata R."/>
            <person name="Mathew T."/>
            <person name="Moen C."/>
            <person name="Morales K."/>
            <person name="Munidasa M."/>
            <person name="Nazareth L."/>
            <person name="Ngo R."/>
            <person name="Nguyen L."/>
            <person name="Okwuonu G."/>
            <person name="Ongeri F."/>
            <person name="Patil S."/>
            <person name="Petrosino J."/>
            <person name="Pham C."/>
            <person name="Pham P."/>
            <person name="Pu L.-L."/>
            <person name="Puazo M."/>
            <person name="Raj R."/>
            <person name="Reid J."/>
            <person name="Rouhana J."/>
            <person name="Saada N."/>
            <person name="Shang Y."/>
            <person name="Simmons D."/>
            <person name="Thornton R."/>
            <person name="Warren J."/>
            <person name="Weissenberger G."/>
            <person name="Zhang J."/>
            <person name="Zhang L."/>
            <person name="Zhou C."/>
            <person name="Zhu D."/>
            <person name="Muzny D."/>
            <person name="Worley K."/>
            <person name="Gibbs R."/>
        </authorList>
    </citation>
    <scope>NUCLEOTIDE SEQUENCE [LARGE SCALE GENOMIC DNA]</scope>
    <source>
        <strain evidence="3 4">ATCC 51172</strain>
    </source>
</reference>
<dbReference type="InterPro" id="IPR011528">
    <property type="entry name" value="NERD"/>
</dbReference>
<dbReference type="GO" id="GO:0005694">
    <property type="term" value="C:chromosome"/>
    <property type="evidence" value="ECO:0007669"/>
    <property type="project" value="InterPro"/>
</dbReference>
<keyword evidence="1" id="KW-0812">Transmembrane</keyword>
<evidence type="ECO:0000259" key="2">
    <source>
        <dbReference type="PROSITE" id="PS50965"/>
    </source>
</evidence>
<gene>
    <name evidence="3" type="ORF">HMPREF0072_0240</name>
</gene>
<evidence type="ECO:0000313" key="4">
    <source>
        <dbReference type="Proteomes" id="UP000005984"/>
    </source>
</evidence>
<dbReference type="AlphaFoldDB" id="C2BD20"/>
<dbReference type="Pfam" id="PF01396">
    <property type="entry name" value="Zn_ribbon_Top1"/>
    <property type="match status" value="1"/>
</dbReference>
<keyword evidence="3" id="KW-0238">DNA-binding</keyword>
<proteinExistence type="predicted"/>
<dbReference type="Gene3D" id="3.30.65.10">
    <property type="entry name" value="Bacterial Topoisomerase I, domain 1"/>
    <property type="match status" value="1"/>
</dbReference>
<dbReference type="STRING" id="525254.HMPREF0072_0240"/>
<comment type="caution">
    <text evidence="3">The sequence shown here is derived from an EMBL/GenBank/DDBJ whole genome shotgun (WGS) entry which is preliminary data.</text>
</comment>
<protein>
    <submittedName>
        <fullName evidence="3">Topoisomerase DNA-binding C4 zinc finger domain protein</fullName>
    </submittedName>
</protein>
<dbReference type="EMBL" id="ABYO01000015">
    <property type="protein sequence ID" value="EEI87212.1"/>
    <property type="molecule type" value="Genomic_DNA"/>
</dbReference>
<organism evidence="3 4">
    <name type="scientific">Anaerococcus lactolyticus ATCC 51172</name>
    <dbReference type="NCBI Taxonomy" id="525254"/>
    <lineage>
        <taxon>Bacteria</taxon>
        <taxon>Bacillati</taxon>
        <taxon>Bacillota</taxon>
        <taxon>Tissierellia</taxon>
        <taxon>Tissierellales</taxon>
        <taxon>Peptoniphilaceae</taxon>
        <taxon>Anaerococcus</taxon>
    </lineage>
</organism>
<keyword evidence="3" id="KW-0413">Isomerase</keyword>
<dbReference type="SUPFAM" id="SSF57783">
    <property type="entry name" value="Zinc beta-ribbon"/>
    <property type="match status" value="1"/>
</dbReference>
<dbReference type="GO" id="GO:0006265">
    <property type="term" value="P:DNA topological change"/>
    <property type="evidence" value="ECO:0007669"/>
    <property type="project" value="InterPro"/>
</dbReference>
<sequence length="271" mass="31121">MLELCKVDFVFRIGGIMSDTMSIIIGVFCILLVTVFRSQFKGKIGEIVSAKFLNKLDKDKYRVLNDIKIDNPSNHTKTSQIDHLVISKYGIFVIETKAYKGKIYGKEYSRNWTQYLGSKKYEFMNPILQNYGHIKALEALLEEVYPKMKYFSIIAFSPEANLKDVEVQDAKLCRISQVGKLIEELSVEEIYNEEDLEKILSIINSNKSHQTDISHVMDINKIKKENEKKIEEGICPKCGSKLVEREGKYGKFLGCSNFPKCRFVVSGKKDK</sequence>
<name>C2BD20_9FIRM</name>
<dbReference type="Pfam" id="PF08378">
    <property type="entry name" value="NERD"/>
    <property type="match status" value="1"/>
</dbReference>